<dbReference type="Proteomes" id="UP000289738">
    <property type="component" value="Chromosome B03"/>
</dbReference>
<evidence type="ECO:0000313" key="2">
    <source>
        <dbReference type="Proteomes" id="UP000289738"/>
    </source>
</evidence>
<protein>
    <submittedName>
        <fullName evidence="1">Uncharacterized protein</fullName>
    </submittedName>
</protein>
<gene>
    <name evidence="1" type="ORF">Ahy_B03g067294</name>
</gene>
<sequence>MQGAGNIVVHRFDRRNEVFKVREMPNGKVLAVDLVRWMCDCGHFPLYVNDVYKMTEVRKVYRFEFVPLGNPETWPAYPGPTLVANPVL</sequence>
<evidence type="ECO:0000313" key="1">
    <source>
        <dbReference type="EMBL" id="RYR22000.1"/>
    </source>
</evidence>
<reference evidence="1 2" key="1">
    <citation type="submission" date="2019-01" db="EMBL/GenBank/DDBJ databases">
        <title>Sequencing of cultivated peanut Arachis hypogaea provides insights into genome evolution and oil improvement.</title>
        <authorList>
            <person name="Chen X."/>
        </authorList>
    </citation>
    <scope>NUCLEOTIDE SEQUENCE [LARGE SCALE GENOMIC DNA]</scope>
    <source>
        <strain evidence="2">cv. Fuhuasheng</strain>
        <tissue evidence="1">Leaves</tissue>
    </source>
</reference>
<proteinExistence type="predicted"/>
<keyword evidence="2" id="KW-1185">Reference proteome</keyword>
<name>A0A445A6C7_ARAHY</name>
<organism evidence="1 2">
    <name type="scientific">Arachis hypogaea</name>
    <name type="common">Peanut</name>
    <dbReference type="NCBI Taxonomy" id="3818"/>
    <lineage>
        <taxon>Eukaryota</taxon>
        <taxon>Viridiplantae</taxon>
        <taxon>Streptophyta</taxon>
        <taxon>Embryophyta</taxon>
        <taxon>Tracheophyta</taxon>
        <taxon>Spermatophyta</taxon>
        <taxon>Magnoliopsida</taxon>
        <taxon>eudicotyledons</taxon>
        <taxon>Gunneridae</taxon>
        <taxon>Pentapetalae</taxon>
        <taxon>rosids</taxon>
        <taxon>fabids</taxon>
        <taxon>Fabales</taxon>
        <taxon>Fabaceae</taxon>
        <taxon>Papilionoideae</taxon>
        <taxon>50 kb inversion clade</taxon>
        <taxon>dalbergioids sensu lato</taxon>
        <taxon>Dalbergieae</taxon>
        <taxon>Pterocarpus clade</taxon>
        <taxon>Arachis</taxon>
    </lineage>
</organism>
<dbReference type="EMBL" id="SDMP01000013">
    <property type="protein sequence ID" value="RYR22000.1"/>
    <property type="molecule type" value="Genomic_DNA"/>
</dbReference>
<comment type="caution">
    <text evidence="1">The sequence shown here is derived from an EMBL/GenBank/DDBJ whole genome shotgun (WGS) entry which is preliminary data.</text>
</comment>
<dbReference type="AlphaFoldDB" id="A0A445A6C7"/>
<accession>A0A445A6C7</accession>